<evidence type="ECO:0000256" key="1">
    <source>
        <dbReference type="SAM" id="SignalP"/>
    </source>
</evidence>
<evidence type="ECO:0000313" key="3">
    <source>
        <dbReference type="Proteomes" id="UP000295705"/>
    </source>
</evidence>
<accession>A0A4R6ULE6</accession>
<dbReference type="EMBL" id="SNYO01000012">
    <property type="protein sequence ID" value="TDQ47850.1"/>
    <property type="molecule type" value="Genomic_DNA"/>
</dbReference>
<feature type="chain" id="PRO_5020378087" description="PASTA domain-containing protein" evidence="1">
    <location>
        <begin position="27"/>
        <end position="335"/>
    </location>
</feature>
<evidence type="ECO:0000313" key="2">
    <source>
        <dbReference type="EMBL" id="TDQ47850.1"/>
    </source>
</evidence>
<organism evidence="2 3">
    <name type="scientific">Actinomycetospora succinea</name>
    <dbReference type="NCBI Taxonomy" id="663603"/>
    <lineage>
        <taxon>Bacteria</taxon>
        <taxon>Bacillati</taxon>
        <taxon>Actinomycetota</taxon>
        <taxon>Actinomycetes</taxon>
        <taxon>Pseudonocardiales</taxon>
        <taxon>Pseudonocardiaceae</taxon>
        <taxon>Actinomycetospora</taxon>
    </lineage>
</organism>
<comment type="caution">
    <text evidence="2">The sequence shown here is derived from an EMBL/GenBank/DDBJ whole genome shotgun (WGS) entry which is preliminary data.</text>
</comment>
<keyword evidence="3" id="KW-1185">Reference proteome</keyword>
<proteinExistence type="predicted"/>
<dbReference type="Proteomes" id="UP000295705">
    <property type="component" value="Unassembled WGS sequence"/>
</dbReference>
<keyword evidence="1" id="KW-0732">Signal</keyword>
<evidence type="ECO:0008006" key="4">
    <source>
        <dbReference type="Google" id="ProtNLM"/>
    </source>
</evidence>
<sequence length="335" mass="34417">MITRSGVLGAVLLVLTLVATPGLASADETRDIYARPFSWDSIWNLPLATTAVYGDFDAQVGHLYPDVENITLDPTAPVRELGGAGSGEVHVDPELQADGSWNNCSTLLVASPDQQTIIQGQPMVLEPGGDPSWRVGWDPQPLTGRGIEGCHGGSGLSGLGGTIREGELSGDAPLRHALKVSLPCTTSCSPENGGFRWPAVAADSGYEGKYGGENPQVNMGALLALPADADLSGITAPDVRKVAEALQTYGAYVVDETGGAPSGSFQVQSTAVREFPNIDSPQMRAVFNQLSVIENSAEDTPGGGALDAPRRAACAPPFADGTGGAPASCGAAHVG</sequence>
<dbReference type="AlphaFoldDB" id="A0A4R6ULE6"/>
<dbReference type="RefSeq" id="WP_133829600.1">
    <property type="nucleotide sequence ID" value="NZ_BAABHR010000067.1"/>
</dbReference>
<name>A0A4R6ULE6_9PSEU</name>
<feature type="signal peptide" evidence="1">
    <location>
        <begin position="1"/>
        <end position="26"/>
    </location>
</feature>
<dbReference type="OrthoDB" id="3575812at2"/>
<reference evidence="2 3" key="1">
    <citation type="submission" date="2019-03" db="EMBL/GenBank/DDBJ databases">
        <title>Genomic Encyclopedia of Type Strains, Phase IV (KMG-IV): sequencing the most valuable type-strain genomes for metagenomic binning, comparative biology and taxonomic classification.</title>
        <authorList>
            <person name="Goeker M."/>
        </authorList>
    </citation>
    <scope>NUCLEOTIDE SEQUENCE [LARGE SCALE GENOMIC DNA]</scope>
    <source>
        <strain evidence="2 3">DSM 45775</strain>
    </source>
</reference>
<protein>
    <recommendedName>
        <fullName evidence="4">PASTA domain-containing protein</fullName>
    </recommendedName>
</protein>
<gene>
    <name evidence="2" type="ORF">EV188_112120</name>
</gene>